<dbReference type="Pfam" id="PF05833">
    <property type="entry name" value="NFACT_N"/>
    <property type="match status" value="1"/>
</dbReference>
<name>A0A0R2NUW5_9LACO</name>
<dbReference type="Pfam" id="PF05670">
    <property type="entry name" value="NFACT-R_1"/>
    <property type="match status" value="1"/>
</dbReference>
<dbReference type="EMBL" id="AYGX02000003">
    <property type="protein sequence ID" value="KRO29557.1"/>
    <property type="molecule type" value="Genomic_DNA"/>
</dbReference>
<dbReference type="GO" id="GO:0000049">
    <property type="term" value="F:tRNA binding"/>
    <property type="evidence" value="ECO:0007669"/>
    <property type="project" value="TreeGrafter"/>
</dbReference>
<evidence type="ECO:0000313" key="2">
    <source>
        <dbReference type="EMBL" id="KRO29557.1"/>
    </source>
</evidence>
<dbReference type="PANTHER" id="PTHR15239:SF6">
    <property type="entry name" value="RIBOSOME QUALITY CONTROL COMPLEX SUBUNIT NEMF"/>
    <property type="match status" value="1"/>
</dbReference>
<dbReference type="InterPro" id="IPR008532">
    <property type="entry name" value="NFACT_RNA-bd"/>
</dbReference>
<keyword evidence="3" id="KW-1185">Reference proteome</keyword>
<dbReference type="GO" id="GO:0072344">
    <property type="term" value="P:rescue of stalled ribosome"/>
    <property type="evidence" value="ECO:0007669"/>
    <property type="project" value="TreeGrafter"/>
</dbReference>
<feature type="domain" description="NFACT RNA-binding" evidence="1">
    <location>
        <begin position="165"/>
        <end position="262"/>
    </location>
</feature>
<dbReference type="InterPro" id="IPR051608">
    <property type="entry name" value="RQC_Subunit_NEMF"/>
</dbReference>
<gene>
    <name evidence="2" type="ORF">DY78_GL002765</name>
</gene>
<dbReference type="PANTHER" id="PTHR15239">
    <property type="entry name" value="NUCLEAR EXPORT MEDIATOR FACTOR NEMF"/>
    <property type="match status" value="1"/>
</dbReference>
<reference evidence="2 3" key="1">
    <citation type="journal article" date="2015" name="Genome Announc.">
        <title>Expanding the biotechnology potential of lactobacilli through comparative genomics of 213 strains and associated genera.</title>
        <authorList>
            <person name="Sun Z."/>
            <person name="Harris H.M."/>
            <person name="McCann A."/>
            <person name="Guo C."/>
            <person name="Argimon S."/>
            <person name="Zhang W."/>
            <person name="Yang X."/>
            <person name="Jeffery I.B."/>
            <person name="Cooney J.C."/>
            <person name="Kagawa T.F."/>
            <person name="Liu W."/>
            <person name="Song Y."/>
            <person name="Salvetti E."/>
            <person name="Wrobel A."/>
            <person name="Rasinkangas P."/>
            <person name="Parkhill J."/>
            <person name="Rea M.C."/>
            <person name="O'Sullivan O."/>
            <person name="Ritari J."/>
            <person name="Douillard F.P."/>
            <person name="Paul Ross R."/>
            <person name="Yang R."/>
            <person name="Briner A.E."/>
            <person name="Felis G.E."/>
            <person name="de Vos W.M."/>
            <person name="Barrangou R."/>
            <person name="Klaenhammer T.R."/>
            <person name="Caufield P.W."/>
            <person name="Cui Y."/>
            <person name="Zhang H."/>
            <person name="O'Toole P.W."/>
        </authorList>
    </citation>
    <scope>NUCLEOTIDE SEQUENCE [LARGE SCALE GENOMIC DNA]</scope>
    <source>
        <strain evidence="2 3">DSM 21115</strain>
    </source>
</reference>
<protein>
    <submittedName>
        <fullName evidence="2">Fibronectin-binding protein</fullName>
    </submittedName>
</protein>
<dbReference type="RefSeq" id="WP_024624735.1">
    <property type="nucleotide sequence ID" value="NZ_AYGX02000003.1"/>
</dbReference>
<dbReference type="GO" id="GO:0043023">
    <property type="term" value="F:ribosomal large subunit binding"/>
    <property type="evidence" value="ECO:0007669"/>
    <property type="project" value="TreeGrafter"/>
</dbReference>
<accession>A0A0R2NUW5</accession>
<organism evidence="2 3">
    <name type="scientific">Lactiplantibacillus fabifermentans DSM 21115</name>
    <dbReference type="NCBI Taxonomy" id="1413187"/>
    <lineage>
        <taxon>Bacteria</taxon>
        <taxon>Bacillati</taxon>
        <taxon>Bacillota</taxon>
        <taxon>Bacilli</taxon>
        <taxon>Lactobacillales</taxon>
        <taxon>Lactobacillaceae</taxon>
        <taxon>Lactiplantibacillus</taxon>
    </lineage>
</organism>
<sequence>MENQTDATLVSQAMQRQIYRTKKQIEALTRAIDRVDDATELQVKGTLLKTYASQITGRHNYVELPDYRYPDRKLTIQLDASKSIIENAEAYFHHYRKDKRGLATVEANRDAAQTALTQQLARQEQFDATDVDQVAVVKQQLITEGAIKLKVLHSSKLPTPAHPRRFYTHDHVLVEVGKNSRQNDHLTLTARKDYYWMHVSELPGSHVVIHSNHPSEQTLQEAAVLTAYYSKGRHATRVPVDVLKVSQLQKPKGAKPGLVTFSGQSKIITVNPDATLVTALRDPEDITDDAD</sequence>
<proteinExistence type="predicted"/>
<comment type="caution">
    <text evidence="2">The sequence shown here is derived from an EMBL/GenBank/DDBJ whole genome shotgun (WGS) entry which is preliminary data.</text>
</comment>
<dbReference type="AlphaFoldDB" id="A0A0R2NUW5"/>
<evidence type="ECO:0000313" key="3">
    <source>
        <dbReference type="Proteomes" id="UP000050920"/>
    </source>
</evidence>
<dbReference type="Proteomes" id="UP000050920">
    <property type="component" value="Unassembled WGS sequence"/>
</dbReference>
<evidence type="ECO:0000259" key="1">
    <source>
        <dbReference type="Pfam" id="PF05670"/>
    </source>
</evidence>
<dbReference type="GO" id="GO:1990112">
    <property type="term" value="C:RQC complex"/>
    <property type="evidence" value="ECO:0007669"/>
    <property type="project" value="TreeGrafter"/>
</dbReference>